<evidence type="ECO:0000259" key="6">
    <source>
        <dbReference type="PROSITE" id="PS51782"/>
    </source>
</evidence>
<comment type="similarity">
    <text evidence="4">Belongs to the secreted LysM effector family.</text>
</comment>
<feature type="domain" description="LysM" evidence="6">
    <location>
        <begin position="45"/>
        <end position="92"/>
    </location>
</feature>
<dbReference type="Gene3D" id="3.10.350.10">
    <property type="entry name" value="LysM domain"/>
    <property type="match status" value="4"/>
</dbReference>
<keyword evidence="1" id="KW-0147">Chitin-binding</keyword>
<name>A0A1S7UIY1_ROSNE</name>
<feature type="domain" description="LysM" evidence="6">
    <location>
        <begin position="296"/>
        <end position="342"/>
    </location>
</feature>
<sequence length="344" mass="36436">MRSSAIFLLAGFASSALADLTPLRAWSRGKFSVVRRQGIPDDCTFFDTATSASQDCEYFASTWGISVQDFILWNPAVGADCSGIQVGHEYCVERNYGLPPPSGTTITNGGSQHTNSVPSPVQEGIISTCTSYYEAASGDDCGGIVAKYGTFTFADFLKWNPAIGETCSSLWTGYYYCVGVAGTPTQPPPTLKATTTTTTTTGVPTQTGIISGCKQWHKAVSGDSCASIVSQYGTFTLQQFLKWNPAVGADCSGLWLGYNYCIGIAGTPTNAPRSTPTGCANAPSPTQPGAVCPCERWHEVQSGNTCATIQEQYGITAAQFHEWNPKVGTNCAALWLGFNVCVSA</sequence>
<dbReference type="InterPro" id="IPR036779">
    <property type="entry name" value="LysM_dom_sf"/>
</dbReference>
<evidence type="ECO:0000256" key="4">
    <source>
        <dbReference type="ARBA" id="ARBA00044955"/>
    </source>
</evidence>
<evidence type="ECO:0000313" key="7">
    <source>
        <dbReference type="EMBL" id="GAP83178.2"/>
    </source>
</evidence>
<keyword evidence="8" id="KW-1185">Reference proteome</keyword>
<dbReference type="PANTHER" id="PTHR34997:SF2">
    <property type="entry name" value="LYSM DOMAIN-CONTAINING PROTEIN-RELATED"/>
    <property type="match status" value="1"/>
</dbReference>
<evidence type="ECO:0000256" key="5">
    <source>
        <dbReference type="SAM" id="SignalP"/>
    </source>
</evidence>
<dbReference type="GO" id="GO:0008061">
    <property type="term" value="F:chitin binding"/>
    <property type="evidence" value="ECO:0007669"/>
    <property type="project" value="UniProtKB-KW"/>
</dbReference>
<dbReference type="OMA" id="DCNGFWA"/>
<feature type="domain" description="LysM" evidence="6">
    <location>
        <begin position="215"/>
        <end position="262"/>
    </location>
</feature>
<feature type="domain" description="LysM" evidence="6">
    <location>
        <begin position="131"/>
        <end position="178"/>
    </location>
</feature>
<dbReference type="EMBL" id="DF977449">
    <property type="protein sequence ID" value="GAP83178.2"/>
    <property type="molecule type" value="Genomic_DNA"/>
</dbReference>
<dbReference type="Pfam" id="PF01476">
    <property type="entry name" value="LysM"/>
    <property type="match status" value="2"/>
</dbReference>
<dbReference type="PANTHER" id="PTHR34997">
    <property type="entry name" value="AM15"/>
    <property type="match status" value="1"/>
</dbReference>
<keyword evidence="3" id="KW-0843">Virulence</keyword>
<evidence type="ECO:0000256" key="3">
    <source>
        <dbReference type="ARBA" id="ARBA00023026"/>
    </source>
</evidence>
<dbReference type="AlphaFoldDB" id="A0A1S7UIY1"/>
<gene>
    <name evidence="7" type="ORF">SAMD00023353_0401860</name>
</gene>
<dbReference type="CDD" id="cd00118">
    <property type="entry name" value="LysM"/>
    <property type="match status" value="3"/>
</dbReference>
<dbReference type="SMART" id="SM00257">
    <property type="entry name" value="LysM"/>
    <property type="match status" value="3"/>
</dbReference>
<feature type="signal peptide" evidence="5">
    <location>
        <begin position="1"/>
        <end position="18"/>
    </location>
</feature>
<protein>
    <recommendedName>
        <fullName evidence="6">LysM domain-containing protein</fullName>
    </recommendedName>
</protein>
<proteinExistence type="inferred from homology"/>
<organism evidence="7">
    <name type="scientific">Rosellinia necatrix</name>
    <name type="common">White root-rot fungus</name>
    <dbReference type="NCBI Taxonomy" id="77044"/>
    <lineage>
        <taxon>Eukaryota</taxon>
        <taxon>Fungi</taxon>
        <taxon>Dikarya</taxon>
        <taxon>Ascomycota</taxon>
        <taxon>Pezizomycotina</taxon>
        <taxon>Sordariomycetes</taxon>
        <taxon>Xylariomycetidae</taxon>
        <taxon>Xylariales</taxon>
        <taxon>Xylariaceae</taxon>
        <taxon>Rosellinia</taxon>
    </lineage>
</organism>
<evidence type="ECO:0000256" key="1">
    <source>
        <dbReference type="ARBA" id="ARBA00022669"/>
    </source>
</evidence>
<evidence type="ECO:0000313" key="8">
    <source>
        <dbReference type="Proteomes" id="UP000054516"/>
    </source>
</evidence>
<evidence type="ECO:0000256" key="2">
    <source>
        <dbReference type="ARBA" id="ARBA00022729"/>
    </source>
</evidence>
<dbReference type="OrthoDB" id="2281372at2759"/>
<dbReference type="STRING" id="77044.A0A1S7UIY1"/>
<accession>A0A1S7UIY1</accession>
<dbReference type="InterPro" id="IPR052210">
    <property type="entry name" value="LysM1-like"/>
</dbReference>
<reference evidence="7" key="1">
    <citation type="submission" date="2016-03" db="EMBL/GenBank/DDBJ databases">
        <title>Draft genome sequence of Rosellinia necatrix.</title>
        <authorList>
            <person name="Kanematsu S."/>
        </authorList>
    </citation>
    <scope>NUCLEOTIDE SEQUENCE [LARGE SCALE GENOMIC DNA]</scope>
    <source>
        <strain evidence="7">W97</strain>
    </source>
</reference>
<dbReference type="PROSITE" id="PS51782">
    <property type="entry name" value="LYSM"/>
    <property type="match status" value="4"/>
</dbReference>
<dbReference type="Proteomes" id="UP000054516">
    <property type="component" value="Unassembled WGS sequence"/>
</dbReference>
<keyword evidence="2 5" id="KW-0732">Signal</keyword>
<feature type="chain" id="PRO_5013249947" description="LysM domain-containing protein" evidence="5">
    <location>
        <begin position="19"/>
        <end position="344"/>
    </location>
</feature>
<dbReference type="SUPFAM" id="SSF54106">
    <property type="entry name" value="LysM domain"/>
    <property type="match status" value="3"/>
</dbReference>
<dbReference type="InterPro" id="IPR018392">
    <property type="entry name" value="LysM"/>
</dbReference>